<dbReference type="RefSeq" id="XP_055868864.1">
    <property type="nucleotide sequence ID" value="XM_056012889.1"/>
</dbReference>
<evidence type="ECO:0000313" key="2">
    <source>
        <dbReference type="RefSeq" id="XP_055868864.1"/>
    </source>
</evidence>
<reference evidence="2" key="1">
    <citation type="submission" date="2025-08" db="UniProtKB">
        <authorList>
            <consortium name="RefSeq"/>
        </authorList>
    </citation>
    <scope>IDENTIFICATION</scope>
</reference>
<dbReference type="OrthoDB" id="10313737at2759"/>
<evidence type="ECO:0000313" key="1">
    <source>
        <dbReference type="Proteomes" id="UP001165740"/>
    </source>
</evidence>
<accession>A0A9W2Z1N4</accession>
<sequence length="148" mass="17710">MSYFGYIHTKMYIRRKRVKIRFLQNQIKFMKKYKKTLLCKHDAGCFHSDRIIDQVLEEGYDMFPEGKYFTLEDRPRTWDLTDIHFRNLFNMVHGSEEDHTCGARPMPDCADQSIGQVECEWCLGNDQGSVDEARRRLSMEKETLRKKM</sequence>
<organism evidence="1 2">
    <name type="scientific">Biomphalaria glabrata</name>
    <name type="common">Bloodfluke planorb</name>
    <name type="synonym">Freshwater snail</name>
    <dbReference type="NCBI Taxonomy" id="6526"/>
    <lineage>
        <taxon>Eukaryota</taxon>
        <taxon>Metazoa</taxon>
        <taxon>Spiralia</taxon>
        <taxon>Lophotrochozoa</taxon>
        <taxon>Mollusca</taxon>
        <taxon>Gastropoda</taxon>
        <taxon>Heterobranchia</taxon>
        <taxon>Euthyneura</taxon>
        <taxon>Panpulmonata</taxon>
        <taxon>Hygrophila</taxon>
        <taxon>Lymnaeoidea</taxon>
        <taxon>Planorbidae</taxon>
        <taxon>Biomphalaria</taxon>
    </lineage>
</organism>
<dbReference type="GeneID" id="129923139"/>
<dbReference type="AlphaFoldDB" id="A0A9W2Z1N4"/>
<dbReference type="Proteomes" id="UP001165740">
    <property type="component" value="Chromosome 15"/>
</dbReference>
<keyword evidence="1" id="KW-1185">Reference proteome</keyword>
<gene>
    <name evidence="2" type="primary">LOC129923139</name>
</gene>
<name>A0A9W2Z1N4_BIOGL</name>
<protein>
    <submittedName>
        <fullName evidence="2">Uncharacterized protein LOC129923139</fullName>
    </submittedName>
</protein>
<proteinExistence type="predicted"/>